<dbReference type="Gene3D" id="3.30.70.1430">
    <property type="entry name" value="Multidrug efflux transporter AcrB pore domain"/>
    <property type="match status" value="2"/>
</dbReference>
<protein>
    <submittedName>
        <fullName evidence="2">Copper transporter</fullName>
    </submittedName>
</protein>
<gene>
    <name evidence="2" type="ORF">C3729_01100</name>
</gene>
<evidence type="ECO:0000313" key="3">
    <source>
        <dbReference type="Proteomes" id="UP000238565"/>
    </source>
</evidence>
<dbReference type="EMBL" id="PTPZ01000001">
    <property type="protein sequence ID" value="PPZ92639.1"/>
    <property type="molecule type" value="Genomic_DNA"/>
</dbReference>
<feature type="transmembrane region" description="Helical" evidence="1">
    <location>
        <begin position="538"/>
        <end position="554"/>
    </location>
</feature>
<dbReference type="Proteomes" id="UP000238565">
    <property type="component" value="Unassembled WGS sequence"/>
</dbReference>
<proteinExistence type="predicted"/>
<sequence>MSSNNNHKKEFFFSSWAVDNRVTVYLLTFIIVVLGIVAYFSMPRESFPEVVENKVYISSVYPGNSAEDVEKLITKKLEDKFKNVSGVIKVTSNSFQDYCLIIVEFDDKTPLQEAKIRIKDKVDEAKGSQDWPNLDSGSKVEPSVFDLNIAEEFPILNINVKGNYPKQTLKKYAEQLEDDMEDIPEIKDAVILGVDENEVEVALDLYKMNAAQVSFDNVIGAIKNENITISGGNLTTDGYRNNVRIKGQVVSPSEINDFVVKEGVKISDIATVSFKEKEKTTYAREMGQDVVMINLKKRSGSNMIDAIEQANEKIEKAKETYIPKDVNITTTSDQSTQVEHQVNELANHIIIGILLVMGVLSFSMGMKNSLFVGTAIPLSMLIAFAILHAMGITLNTMVLFAMVMGLGMLVDDGIVVVDNVYANMEKGLSRSLASKYGIGEIAFPVISSTLTTLAAFFPMLFWPGIMGNFMKYFPITISVTLSASLFVAMIINASMTGGSMTLKDENLTTETNKKLTIIFGGIGLLGLILGIFVGKAYFALATLSVLAIAAIWLYKNYFFGKIVHFQETFFPKLELKYQDFLRKLLDGKPKKALMYVVGLLVASFIIMGISFATKWTKVLFFPDSMPKQMYVYMDFPQGTDIGKTNQATKVIEKSILNTISKFKDKKTGENFLIESMVTQVGKGAVNPQVDAGSQAETPHKSKITINFVEFADRRGVDTKEVLEEIRTTVPQIAGANITVEQQASGPPVGYPISIELKGDDYNQLIDESQRLIAFINSKNIPGIEKLQADVNKDSPELIIDIDREVAGNMGVSTAYTGITLRRAMFGQEISTFKDIKDDYQIAVRLQEDQRKNQSALFNQPITFQNNKGQLLQIPISTFARFNEEKTFSKIKRKDNTRTIMVYSNITKDANANEIVQKLKQDMKNYQLPEGVSFKFAGEQEEQGKNQSFLLLALFLAMSLVTGIIVFQFNSLSKTFIIMTTILLSFSGVFLGLTVFKMDFVILMTMMGIISLAGVVVKNGIVLMDFFVLRLDEKIAEKGVETHDDLTIEEVKEVIIESGKARLRPVLLTATTAVLGLIPLAIGLNFDIWSFLTTLNPHLSIGGDNVAFWGPLAWTIIFGLTFATFLTLLMVPVMFYLVSKLKIRRRAKKLEKLRLKDNLSNA</sequence>
<feature type="transmembrane region" description="Helical" evidence="1">
    <location>
        <begin position="515"/>
        <end position="532"/>
    </location>
</feature>
<keyword evidence="1" id="KW-1133">Transmembrane helix</keyword>
<dbReference type="InterPro" id="IPR001036">
    <property type="entry name" value="Acrflvin-R"/>
</dbReference>
<accession>A0A2S7I7X9</accession>
<feature type="transmembrane region" description="Helical" evidence="1">
    <location>
        <begin position="370"/>
        <end position="391"/>
    </location>
</feature>
<dbReference type="GO" id="GO:0005886">
    <property type="term" value="C:plasma membrane"/>
    <property type="evidence" value="ECO:0007669"/>
    <property type="project" value="TreeGrafter"/>
</dbReference>
<dbReference type="Gene3D" id="3.30.2090.10">
    <property type="entry name" value="Multidrug efflux transporter AcrB TolC docking domain, DN and DC subdomains"/>
    <property type="match status" value="2"/>
</dbReference>
<feature type="transmembrane region" description="Helical" evidence="1">
    <location>
        <begin position="22"/>
        <end position="42"/>
    </location>
</feature>
<feature type="transmembrane region" description="Helical" evidence="1">
    <location>
        <begin position="948"/>
        <end position="968"/>
    </location>
</feature>
<reference evidence="2 3" key="1">
    <citation type="submission" date="2018-02" db="EMBL/GenBank/DDBJ databases">
        <title>Draft genome sequence of bacterial isolates from marine environment.</title>
        <authorList>
            <person name="Singh S.K."/>
            <person name="Hill R."/>
            <person name="Major S."/>
            <person name="Cai H."/>
            <person name="Li Y."/>
        </authorList>
    </citation>
    <scope>NUCLEOTIDE SEQUENCE [LARGE SCALE GENOMIC DNA]</scope>
    <source>
        <strain evidence="2 3">IMET F</strain>
    </source>
</reference>
<organism evidence="2 3">
    <name type="scientific">Cloacibacterium normanense</name>
    <dbReference type="NCBI Taxonomy" id="237258"/>
    <lineage>
        <taxon>Bacteria</taxon>
        <taxon>Pseudomonadati</taxon>
        <taxon>Bacteroidota</taxon>
        <taxon>Flavobacteriia</taxon>
        <taxon>Flavobacteriales</taxon>
        <taxon>Weeksellaceae</taxon>
    </lineage>
</organism>
<dbReference type="Gene3D" id="3.30.70.1320">
    <property type="entry name" value="Multidrug efflux transporter AcrB pore domain like"/>
    <property type="match status" value="1"/>
</dbReference>
<dbReference type="InterPro" id="IPR027463">
    <property type="entry name" value="AcrB_DN_DC_subdom"/>
</dbReference>
<feature type="transmembrane region" description="Helical" evidence="1">
    <location>
        <begin position="1001"/>
        <end position="1027"/>
    </location>
</feature>
<dbReference type="SUPFAM" id="SSF82866">
    <property type="entry name" value="Multidrug efflux transporter AcrB transmembrane domain"/>
    <property type="match status" value="2"/>
</dbReference>
<feature type="transmembrane region" description="Helical" evidence="1">
    <location>
        <begin position="397"/>
        <end position="421"/>
    </location>
</feature>
<dbReference type="GO" id="GO:0042910">
    <property type="term" value="F:xenobiotic transmembrane transporter activity"/>
    <property type="evidence" value="ECO:0007669"/>
    <property type="project" value="TreeGrafter"/>
</dbReference>
<dbReference type="PRINTS" id="PR00702">
    <property type="entry name" value="ACRIFLAVINRP"/>
</dbReference>
<feature type="transmembrane region" description="Helical" evidence="1">
    <location>
        <begin position="975"/>
        <end position="995"/>
    </location>
</feature>
<dbReference type="PANTHER" id="PTHR32063:SF0">
    <property type="entry name" value="SWARMING MOTILITY PROTEIN SWRC"/>
    <property type="match status" value="1"/>
</dbReference>
<dbReference type="PANTHER" id="PTHR32063">
    <property type="match status" value="1"/>
</dbReference>
<feature type="transmembrane region" description="Helical" evidence="1">
    <location>
        <begin position="592"/>
        <end position="612"/>
    </location>
</feature>
<feature type="transmembrane region" description="Helical" evidence="1">
    <location>
        <begin position="1111"/>
        <end position="1137"/>
    </location>
</feature>
<comment type="caution">
    <text evidence="2">The sequence shown here is derived from an EMBL/GenBank/DDBJ whole genome shotgun (WGS) entry which is preliminary data.</text>
</comment>
<feature type="transmembrane region" description="Helical" evidence="1">
    <location>
        <begin position="1065"/>
        <end position="1091"/>
    </location>
</feature>
<dbReference type="AlphaFoldDB" id="A0A2S7I7X9"/>
<dbReference type="SUPFAM" id="SSF82693">
    <property type="entry name" value="Multidrug efflux transporter AcrB pore domain, PN1, PN2, PC1 and PC2 subdomains"/>
    <property type="match status" value="2"/>
</dbReference>
<dbReference type="Pfam" id="PF00873">
    <property type="entry name" value="ACR_tran"/>
    <property type="match status" value="1"/>
</dbReference>
<feature type="transmembrane region" description="Helical" evidence="1">
    <location>
        <begin position="473"/>
        <end position="494"/>
    </location>
</feature>
<evidence type="ECO:0000313" key="2">
    <source>
        <dbReference type="EMBL" id="PPZ92639.1"/>
    </source>
</evidence>
<evidence type="ECO:0000256" key="1">
    <source>
        <dbReference type="SAM" id="Phobius"/>
    </source>
</evidence>
<dbReference type="Gene3D" id="1.20.1640.10">
    <property type="entry name" value="Multidrug efflux transporter AcrB transmembrane domain"/>
    <property type="match status" value="2"/>
</dbReference>
<feature type="transmembrane region" description="Helical" evidence="1">
    <location>
        <begin position="345"/>
        <end position="363"/>
    </location>
</feature>
<keyword evidence="1" id="KW-0472">Membrane</keyword>
<dbReference type="Gene3D" id="3.30.70.1440">
    <property type="entry name" value="Multidrug efflux transporter AcrB pore domain"/>
    <property type="match status" value="1"/>
</dbReference>
<dbReference type="RefSeq" id="WP_104792449.1">
    <property type="nucleotide sequence ID" value="NZ_PTPZ01000001.1"/>
</dbReference>
<keyword evidence="1" id="KW-0812">Transmembrane</keyword>
<dbReference type="SUPFAM" id="SSF82714">
    <property type="entry name" value="Multidrug efflux transporter AcrB TolC docking domain, DN and DC subdomains"/>
    <property type="match status" value="2"/>
</dbReference>
<feature type="transmembrane region" description="Helical" evidence="1">
    <location>
        <begin position="441"/>
        <end position="461"/>
    </location>
</feature>
<name>A0A2S7I7X9_9FLAO</name>